<organism evidence="1 2">
    <name type="scientific">Paramuricea clavata</name>
    <name type="common">Red gorgonian</name>
    <name type="synonym">Violescent sea-whip</name>
    <dbReference type="NCBI Taxonomy" id="317549"/>
    <lineage>
        <taxon>Eukaryota</taxon>
        <taxon>Metazoa</taxon>
        <taxon>Cnidaria</taxon>
        <taxon>Anthozoa</taxon>
        <taxon>Octocorallia</taxon>
        <taxon>Malacalcyonacea</taxon>
        <taxon>Plexauridae</taxon>
        <taxon>Paramuricea</taxon>
    </lineage>
</organism>
<accession>A0A7D9I5K3</accession>
<keyword evidence="2" id="KW-1185">Reference proteome</keyword>
<dbReference type="AlphaFoldDB" id="A0A7D9I5K3"/>
<dbReference type="EMBL" id="CACRXK020003957">
    <property type="protein sequence ID" value="CAB4000905.1"/>
    <property type="molecule type" value="Genomic_DNA"/>
</dbReference>
<dbReference type="Proteomes" id="UP001152795">
    <property type="component" value="Unassembled WGS sequence"/>
</dbReference>
<gene>
    <name evidence="1" type="ORF">PACLA_8A002535</name>
</gene>
<name>A0A7D9I5K3_PARCT</name>
<evidence type="ECO:0000313" key="2">
    <source>
        <dbReference type="Proteomes" id="UP001152795"/>
    </source>
</evidence>
<reference evidence="1" key="1">
    <citation type="submission" date="2020-04" db="EMBL/GenBank/DDBJ databases">
        <authorList>
            <person name="Alioto T."/>
            <person name="Alioto T."/>
            <person name="Gomez Garrido J."/>
        </authorList>
    </citation>
    <scope>NUCLEOTIDE SEQUENCE</scope>
    <source>
        <strain evidence="1">A484AB</strain>
    </source>
</reference>
<sequence length="623" mass="69852">MLSLQLVAEIQAGTSLVTPFQPWWEILIDYSLTGILMAVLLGLAGVTLTGTTEIVCIPIVNGSLSTDLSISSYVNSRCSRTFGGSFLLYYPYLALVLYLVLLFGHIISVKLPSTSSFLELMFQLFADFKALRNSSAYFGGQAVVTNPEEQRMSNETQKGGKLYKVLKVEVKEQVIGLVERLIQTLKSNPGFFVVYVVKSVILFVGSGLVIAGNVVALVIYDWALVFDCELKMSVAALYETTTCTIPAAPFLYSLMIVTAIFSSFILILTCRAIFWLIQTRNFQSDYLQMWKKGKHILSEQPGFRDFTFCLMLMKCNGTDGEAVYETVNSSLQIYTSLKIEQHLEKDQLLGTSVASDVQFEQANYICDFMLREMGMQSKETGESHDLINTVSGLYDYMGINGGDKEGAEKRLRNAVVDELISHPTRYKDMIDNSKENLLTFREYVRSIKDGSFVSGQVFECNFVLMAFANCTHFKIVVLRPKLCSFVFTPLYEEGEHVKVCYLKHIPPRDYIAVLPLDEASDEQMLNKDRFLESMEYAEKLQDKALKSWRSTGYKNFLQNLTSLLPKYLTGTEDVFDKVDGSHINRPVMSHLTLLEDIGVGGNEDGESEAEGGAKEEEGSMVIN</sequence>
<evidence type="ECO:0000313" key="1">
    <source>
        <dbReference type="EMBL" id="CAB4000905.1"/>
    </source>
</evidence>
<protein>
    <submittedName>
        <fullName evidence="1">Uncharacterized protein</fullName>
    </submittedName>
</protein>
<comment type="caution">
    <text evidence="1">The sequence shown here is derived from an EMBL/GenBank/DDBJ whole genome shotgun (WGS) entry which is preliminary data.</text>
</comment>
<dbReference type="OrthoDB" id="5978734at2759"/>
<proteinExistence type="predicted"/>